<feature type="transmembrane region" description="Helical" evidence="2">
    <location>
        <begin position="59"/>
        <end position="77"/>
    </location>
</feature>
<reference evidence="4" key="2">
    <citation type="submission" date="2015-01" db="EMBL/GenBank/DDBJ databases">
        <title>Evolutionary Origins and Diversification of the Mycorrhizal Mutualists.</title>
        <authorList>
            <consortium name="DOE Joint Genome Institute"/>
            <consortium name="Mycorrhizal Genomics Consortium"/>
            <person name="Kohler A."/>
            <person name="Kuo A."/>
            <person name="Nagy L.G."/>
            <person name="Floudas D."/>
            <person name="Copeland A."/>
            <person name="Barry K.W."/>
            <person name="Cichocki N."/>
            <person name="Veneault-Fourrey C."/>
            <person name="LaButti K."/>
            <person name="Lindquist E.A."/>
            <person name="Lipzen A."/>
            <person name="Lundell T."/>
            <person name="Morin E."/>
            <person name="Murat C."/>
            <person name="Riley R."/>
            <person name="Ohm R."/>
            <person name="Sun H."/>
            <person name="Tunlid A."/>
            <person name="Henrissat B."/>
            <person name="Grigoriev I.V."/>
            <person name="Hibbett D.S."/>
            <person name="Martin F."/>
        </authorList>
    </citation>
    <scope>NUCLEOTIDE SEQUENCE [LARGE SCALE GENOMIC DNA]</scope>
    <source>
        <strain evidence="4">MUT 4182</strain>
    </source>
</reference>
<dbReference type="PANTHER" id="PTHR37849:SF1">
    <property type="entry name" value="YALI0E11605P"/>
    <property type="match status" value="1"/>
</dbReference>
<protein>
    <submittedName>
        <fullName evidence="3">Uncharacterized protein</fullName>
    </submittedName>
</protein>
<accession>A0A0C3QKH8</accession>
<feature type="coiled-coil region" evidence="1">
    <location>
        <begin position="80"/>
        <end position="141"/>
    </location>
</feature>
<sequence>MQSSILGRTAARQCINATTRRQISSSSRRWQAEATETAGATVVDAGSVRPKKPIGGFRGGVFGFLLGFSVASAYASYRLLEEYKIASALLQASVEELQASTDKISTHIRRIETVEKNVKALSEASATKEESKKAKAELKKLYDGLHVEFLDLRSHVWGMQQDLHALVKKEATSLRPS</sequence>
<keyword evidence="2" id="KW-1133">Transmembrane helix</keyword>
<keyword evidence="4" id="KW-1185">Reference proteome</keyword>
<dbReference type="OrthoDB" id="5331396at2759"/>
<dbReference type="EMBL" id="KN822951">
    <property type="protein sequence ID" value="KIO33030.1"/>
    <property type="molecule type" value="Genomic_DNA"/>
</dbReference>
<reference evidence="3 4" key="1">
    <citation type="submission" date="2014-04" db="EMBL/GenBank/DDBJ databases">
        <authorList>
            <consortium name="DOE Joint Genome Institute"/>
            <person name="Kuo A."/>
            <person name="Girlanda M."/>
            <person name="Perotto S."/>
            <person name="Kohler A."/>
            <person name="Nagy L.G."/>
            <person name="Floudas D."/>
            <person name="Copeland A."/>
            <person name="Barry K.W."/>
            <person name="Cichocki N."/>
            <person name="Veneault-Fourrey C."/>
            <person name="LaButti K."/>
            <person name="Lindquist E.A."/>
            <person name="Lipzen A."/>
            <person name="Lundell T."/>
            <person name="Morin E."/>
            <person name="Murat C."/>
            <person name="Sun H."/>
            <person name="Tunlid A."/>
            <person name="Henrissat B."/>
            <person name="Grigoriev I.V."/>
            <person name="Hibbett D.S."/>
            <person name="Martin F."/>
            <person name="Nordberg H.P."/>
            <person name="Cantor M.N."/>
            <person name="Hua S.X."/>
        </authorList>
    </citation>
    <scope>NUCLEOTIDE SEQUENCE [LARGE SCALE GENOMIC DNA]</scope>
    <source>
        <strain evidence="3 4">MUT 4182</strain>
    </source>
</reference>
<gene>
    <name evidence="3" type="ORF">M407DRAFT_241230</name>
</gene>
<dbReference type="STRING" id="1051891.A0A0C3QKH8"/>
<keyword evidence="2" id="KW-0812">Transmembrane</keyword>
<dbReference type="Proteomes" id="UP000054248">
    <property type="component" value="Unassembled WGS sequence"/>
</dbReference>
<evidence type="ECO:0000256" key="2">
    <source>
        <dbReference type="SAM" id="Phobius"/>
    </source>
</evidence>
<keyword evidence="1" id="KW-0175">Coiled coil</keyword>
<proteinExistence type="predicted"/>
<evidence type="ECO:0000313" key="4">
    <source>
        <dbReference type="Proteomes" id="UP000054248"/>
    </source>
</evidence>
<dbReference type="PANTHER" id="PTHR37849">
    <property type="entry name" value="YALI0E11605P"/>
    <property type="match status" value="1"/>
</dbReference>
<organism evidence="3 4">
    <name type="scientific">Tulasnella calospora MUT 4182</name>
    <dbReference type="NCBI Taxonomy" id="1051891"/>
    <lineage>
        <taxon>Eukaryota</taxon>
        <taxon>Fungi</taxon>
        <taxon>Dikarya</taxon>
        <taxon>Basidiomycota</taxon>
        <taxon>Agaricomycotina</taxon>
        <taxon>Agaricomycetes</taxon>
        <taxon>Cantharellales</taxon>
        <taxon>Tulasnellaceae</taxon>
        <taxon>Tulasnella</taxon>
    </lineage>
</organism>
<evidence type="ECO:0000313" key="3">
    <source>
        <dbReference type="EMBL" id="KIO33030.1"/>
    </source>
</evidence>
<dbReference type="AlphaFoldDB" id="A0A0C3QKH8"/>
<name>A0A0C3QKH8_9AGAM</name>
<dbReference type="HOGENOM" id="CLU_118731_1_0_1"/>
<keyword evidence="2" id="KW-0472">Membrane</keyword>
<evidence type="ECO:0000256" key="1">
    <source>
        <dbReference type="SAM" id="Coils"/>
    </source>
</evidence>